<evidence type="ECO:0000256" key="2">
    <source>
        <dbReference type="ARBA" id="ARBA00022692"/>
    </source>
</evidence>
<keyword evidence="3" id="KW-1133">Transmembrane helix</keyword>
<evidence type="ECO:0000256" key="1">
    <source>
        <dbReference type="ARBA" id="ARBA00004141"/>
    </source>
</evidence>
<keyword evidence="2" id="KW-0812">Transmembrane</keyword>
<dbReference type="GO" id="GO:0016020">
    <property type="term" value="C:membrane"/>
    <property type="evidence" value="ECO:0007669"/>
    <property type="project" value="UniProtKB-SubCell"/>
</dbReference>
<evidence type="ECO:0000313" key="5">
    <source>
        <dbReference type="EMBL" id="CAH1779399.1"/>
    </source>
</evidence>
<dbReference type="PANTHER" id="PTHR22776">
    <property type="entry name" value="MARVEL-CONTAINING POTENTIAL LIPID RAFT-ASSOCIATED PROTEIN"/>
    <property type="match status" value="1"/>
</dbReference>
<dbReference type="OrthoDB" id="8956628at2759"/>
<reference evidence="5" key="1">
    <citation type="submission" date="2022-03" db="EMBL/GenBank/DDBJ databases">
        <authorList>
            <person name="Martin C."/>
        </authorList>
    </citation>
    <scope>NUCLEOTIDE SEQUENCE</scope>
</reference>
<dbReference type="Proteomes" id="UP000749559">
    <property type="component" value="Unassembled WGS sequence"/>
</dbReference>
<dbReference type="Pfam" id="PF01284">
    <property type="entry name" value="MARVEL"/>
    <property type="match status" value="1"/>
</dbReference>
<protein>
    <submittedName>
        <fullName evidence="5">Uncharacterized protein</fullName>
    </submittedName>
</protein>
<name>A0A8J1TUD9_OWEFU</name>
<keyword evidence="4" id="KW-0472">Membrane</keyword>
<evidence type="ECO:0000256" key="3">
    <source>
        <dbReference type="ARBA" id="ARBA00022989"/>
    </source>
</evidence>
<dbReference type="PROSITE" id="PS51225">
    <property type="entry name" value="MARVEL"/>
    <property type="match status" value="1"/>
</dbReference>
<evidence type="ECO:0000256" key="4">
    <source>
        <dbReference type="ARBA" id="ARBA00023136"/>
    </source>
</evidence>
<dbReference type="InterPro" id="IPR050578">
    <property type="entry name" value="MARVEL-CKLF_proteins"/>
</dbReference>
<dbReference type="InterPro" id="IPR008253">
    <property type="entry name" value="Marvel"/>
</dbReference>
<accession>A0A8J1TUD9</accession>
<sequence length="157" mass="17244">MSDTETTNAPSSSNNDGCMNGAYVRSLVGIFKILQIVLGIIVLACVGSRYFVGGHQFFLFVASVCFIGSTLLFLFYLFRITEKLTLPWTFIDLIYSAGGTLLYFIASIVLAVFTYGLGNLIAGTVFSFMQLGCFGISTFFLFQDWRANSEASNKPNV</sequence>
<comment type="subcellular location">
    <subcellularLocation>
        <location evidence="1">Membrane</location>
        <topology evidence="1">Multi-pass membrane protein</topology>
    </subcellularLocation>
</comment>
<proteinExistence type="predicted"/>
<dbReference type="PANTHER" id="PTHR22776:SF97">
    <property type="entry name" value="RE01453P"/>
    <property type="match status" value="1"/>
</dbReference>
<gene>
    <name evidence="5" type="ORF">OFUS_LOCUS6211</name>
</gene>
<keyword evidence="6" id="KW-1185">Reference proteome</keyword>
<evidence type="ECO:0000313" key="6">
    <source>
        <dbReference type="Proteomes" id="UP000749559"/>
    </source>
</evidence>
<organism evidence="5 6">
    <name type="scientific">Owenia fusiformis</name>
    <name type="common">Polychaete worm</name>
    <dbReference type="NCBI Taxonomy" id="6347"/>
    <lineage>
        <taxon>Eukaryota</taxon>
        <taxon>Metazoa</taxon>
        <taxon>Spiralia</taxon>
        <taxon>Lophotrochozoa</taxon>
        <taxon>Annelida</taxon>
        <taxon>Polychaeta</taxon>
        <taxon>Sedentaria</taxon>
        <taxon>Canalipalpata</taxon>
        <taxon>Sabellida</taxon>
        <taxon>Oweniida</taxon>
        <taxon>Oweniidae</taxon>
        <taxon>Owenia</taxon>
    </lineage>
</organism>
<dbReference type="EMBL" id="CAIIXF020000003">
    <property type="protein sequence ID" value="CAH1779399.1"/>
    <property type="molecule type" value="Genomic_DNA"/>
</dbReference>
<dbReference type="AlphaFoldDB" id="A0A8J1TUD9"/>
<comment type="caution">
    <text evidence="5">The sequence shown here is derived from an EMBL/GenBank/DDBJ whole genome shotgun (WGS) entry which is preliminary data.</text>
</comment>